<accession>A0A6J5R4L9</accession>
<evidence type="ECO:0000313" key="3">
    <source>
        <dbReference type="EMBL" id="CAB4189646.1"/>
    </source>
</evidence>
<reference evidence="3" key="1">
    <citation type="submission" date="2020-05" db="EMBL/GenBank/DDBJ databases">
        <authorList>
            <person name="Chiriac C."/>
            <person name="Salcher M."/>
            <person name="Ghai R."/>
            <person name="Kavagutti S V."/>
        </authorList>
    </citation>
    <scope>NUCLEOTIDE SEQUENCE</scope>
</reference>
<evidence type="ECO:0000313" key="2">
    <source>
        <dbReference type="EMBL" id="CAB4180567.1"/>
    </source>
</evidence>
<name>A0A6J5R4L9_9CAUD</name>
<evidence type="ECO:0000313" key="1">
    <source>
        <dbReference type="EMBL" id="CAB4143859.1"/>
    </source>
</evidence>
<dbReference type="EMBL" id="LR796996">
    <property type="protein sequence ID" value="CAB4180567.1"/>
    <property type="molecule type" value="Genomic_DNA"/>
</dbReference>
<gene>
    <name evidence="2" type="ORF">UFOVP1045_52</name>
    <name evidence="3" type="ORF">UFOVP1194_6</name>
    <name evidence="4" type="ORF">UFOVP1641_2</name>
    <name evidence="1" type="ORF">UFOVP466_5</name>
</gene>
<dbReference type="EMBL" id="LR796439">
    <property type="protein sequence ID" value="CAB4143859.1"/>
    <property type="molecule type" value="Genomic_DNA"/>
</dbReference>
<organism evidence="3">
    <name type="scientific">uncultured Caudovirales phage</name>
    <dbReference type="NCBI Taxonomy" id="2100421"/>
    <lineage>
        <taxon>Viruses</taxon>
        <taxon>Duplodnaviria</taxon>
        <taxon>Heunggongvirae</taxon>
        <taxon>Uroviricota</taxon>
        <taxon>Caudoviricetes</taxon>
        <taxon>Peduoviridae</taxon>
        <taxon>Maltschvirus</taxon>
        <taxon>Maltschvirus maltsch</taxon>
    </lineage>
</organism>
<protein>
    <submittedName>
        <fullName evidence="3">Uncharacterized protein</fullName>
    </submittedName>
</protein>
<evidence type="ECO:0000313" key="4">
    <source>
        <dbReference type="EMBL" id="CAB4221765.1"/>
    </source>
</evidence>
<dbReference type="EMBL" id="LR797505">
    <property type="protein sequence ID" value="CAB4221765.1"/>
    <property type="molecule type" value="Genomic_DNA"/>
</dbReference>
<proteinExistence type="predicted"/>
<dbReference type="EMBL" id="LR797152">
    <property type="protein sequence ID" value="CAB4189646.1"/>
    <property type="molecule type" value="Genomic_DNA"/>
</dbReference>
<sequence>MTTTQSNQVVASAVYENTVTHEEYQLGLFLNAGDTPLSAAWNRGVKVASVVNGWRLVDIRVKSTTPFCGCCGRVMSADEVGDELPEERVCDGCVTK</sequence>